<dbReference type="CAZy" id="GT2">
    <property type="family name" value="Glycosyltransferase Family 2"/>
</dbReference>
<dbReference type="PANTHER" id="PTHR43179:SF10">
    <property type="entry name" value="GLYCOSYL TRANSFERASE"/>
    <property type="match status" value="1"/>
</dbReference>
<keyword evidence="2" id="KW-1185">Reference proteome</keyword>
<reference evidence="1 2" key="1">
    <citation type="journal article" date="2010" name="BMC Genomics">
        <title>Genome comparison of the epiphytic bacteria Erwinia billingiae and E. tasmaniensis with the pear pathogen E. pyrifoliae.</title>
        <authorList>
            <person name="Kube M."/>
            <person name="Migdoll A.M."/>
            <person name="Gehring I."/>
            <person name="Heitmann K."/>
            <person name="Mayer Y."/>
            <person name="Kuhl H."/>
            <person name="Knaust F."/>
            <person name="Geider K."/>
            <person name="Reinhardt R."/>
        </authorList>
    </citation>
    <scope>NUCLEOTIDE SEQUENCE [LARGE SCALE GENOMIC DNA]</scope>
    <source>
        <strain evidence="1 2">Eb661</strain>
    </source>
</reference>
<evidence type="ECO:0000313" key="2">
    <source>
        <dbReference type="Proteomes" id="UP000008793"/>
    </source>
</evidence>
<dbReference type="GO" id="GO:0016740">
    <property type="term" value="F:transferase activity"/>
    <property type="evidence" value="ECO:0007669"/>
    <property type="project" value="UniProtKB-KW"/>
</dbReference>
<sequence>MKETSLNDDSSFQDLRTCLRISVVTFYIDDDIDRLLESIVLSAKNISNTKLEVIIVENGFKTKNTHHIQIEEKYSFCQVIITGANIGYGKAHNLTLTENADYHLILNPDIILSEYSLVNAIEFMSLHHDCGLVTPLARWRNGEQQYLCKNYPDAFTLLVRGFAPNFVRKFLKSRLRKYSMVDEISDDKVFWQPPIVSGCFMLFRNSVLLDLKGFDPRYFLYFEDTDLSYRAAKLTKIAYVPTVEVVHHGGNASRKGLKHISLFTSSMIKFFNKNGWKLF</sequence>
<dbReference type="Gene3D" id="3.90.550.10">
    <property type="entry name" value="Spore Coat Polysaccharide Biosynthesis Protein SpsA, Chain A"/>
    <property type="match status" value="1"/>
</dbReference>
<evidence type="ECO:0000313" key="1">
    <source>
        <dbReference type="EMBL" id="CAX60451.1"/>
    </source>
</evidence>
<dbReference type="HOGENOM" id="CLU_023845_0_4_6"/>
<accession>D8MUE4</accession>
<dbReference type="PANTHER" id="PTHR43179">
    <property type="entry name" value="RHAMNOSYLTRANSFERASE WBBL"/>
    <property type="match status" value="1"/>
</dbReference>
<gene>
    <name evidence="1" type="ordered locus">EbC_29200</name>
</gene>
<dbReference type="AlphaFoldDB" id="D8MUE4"/>
<dbReference type="RefSeq" id="WP_013202936.1">
    <property type="nucleotide sequence ID" value="NC_014306.1"/>
</dbReference>
<dbReference type="InterPro" id="IPR029044">
    <property type="entry name" value="Nucleotide-diphossugar_trans"/>
</dbReference>
<keyword evidence="1" id="KW-0808">Transferase</keyword>
<name>D8MUE4_ERWBE</name>
<dbReference type="GeneID" id="90512898"/>
<dbReference type="STRING" id="634500.EbC_29200"/>
<dbReference type="EMBL" id="FP236843">
    <property type="protein sequence ID" value="CAX60451.1"/>
    <property type="molecule type" value="Genomic_DNA"/>
</dbReference>
<dbReference type="Proteomes" id="UP000008793">
    <property type="component" value="Chromosome"/>
</dbReference>
<dbReference type="Pfam" id="PF13641">
    <property type="entry name" value="Glyco_tranf_2_3"/>
    <property type="match status" value="1"/>
</dbReference>
<dbReference type="eggNOG" id="COG1216">
    <property type="taxonomic scope" value="Bacteria"/>
</dbReference>
<proteinExistence type="predicted"/>
<dbReference type="KEGG" id="ebi:EbC_29200"/>
<protein>
    <submittedName>
        <fullName evidence="1">Glycosyltransferase, family 2</fullName>
    </submittedName>
</protein>
<dbReference type="SUPFAM" id="SSF53448">
    <property type="entry name" value="Nucleotide-diphospho-sugar transferases"/>
    <property type="match status" value="1"/>
</dbReference>
<organism evidence="2">
    <name type="scientific">Erwinia billingiae (strain Eb661)</name>
    <dbReference type="NCBI Taxonomy" id="634500"/>
    <lineage>
        <taxon>Bacteria</taxon>
        <taxon>Pseudomonadati</taxon>
        <taxon>Pseudomonadota</taxon>
        <taxon>Gammaproteobacteria</taxon>
        <taxon>Enterobacterales</taxon>
        <taxon>Erwiniaceae</taxon>
        <taxon>Erwinia</taxon>
    </lineage>
</organism>